<evidence type="ECO:0000259" key="3">
    <source>
        <dbReference type="PROSITE" id="PS50977"/>
    </source>
</evidence>
<dbReference type="AlphaFoldDB" id="A0A5A7S6J5"/>
<keyword evidence="1 2" id="KW-0238">DNA-binding</keyword>
<dbReference type="Pfam" id="PF00440">
    <property type="entry name" value="TetR_N"/>
    <property type="match status" value="1"/>
</dbReference>
<dbReference type="PANTHER" id="PTHR30055">
    <property type="entry name" value="HTH-TYPE TRANSCRIPTIONAL REGULATOR RUTR"/>
    <property type="match status" value="1"/>
</dbReference>
<dbReference type="PANTHER" id="PTHR30055:SF235">
    <property type="entry name" value="TRANSCRIPTIONAL REGULATORY PROTEIN"/>
    <property type="match status" value="1"/>
</dbReference>
<dbReference type="SUPFAM" id="SSF46689">
    <property type="entry name" value="Homeodomain-like"/>
    <property type="match status" value="1"/>
</dbReference>
<dbReference type="InterPro" id="IPR041678">
    <property type="entry name" value="TetR_C_16"/>
</dbReference>
<dbReference type="EMBL" id="VLNY01000012">
    <property type="protein sequence ID" value="KAA0021114.1"/>
    <property type="molecule type" value="Genomic_DNA"/>
</dbReference>
<reference evidence="4 5" key="1">
    <citation type="submission" date="2019-07" db="EMBL/GenBank/DDBJ databases">
        <title>Rhodococcus cavernicolus sp. nov., isolated from a cave.</title>
        <authorList>
            <person name="Lee S.D."/>
        </authorList>
    </citation>
    <scope>NUCLEOTIDE SEQUENCE [LARGE SCALE GENOMIC DNA]</scope>
    <source>
        <strain evidence="4 5">C1-24</strain>
    </source>
</reference>
<dbReference type="InterPro" id="IPR001647">
    <property type="entry name" value="HTH_TetR"/>
</dbReference>
<dbReference type="Pfam" id="PF17920">
    <property type="entry name" value="TetR_C_16"/>
    <property type="match status" value="1"/>
</dbReference>
<evidence type="ECO:0000256" key="1">
    <source>
        <dbReference type="ARBA" id="ARBA00023125"/>
    </source>
</evidence>
<dbReference type="InterPro" id="IPR050109">
    <property type="entry name" value="HTH-type_TetR-like_transc_reg"/>
</dbReference>
<keyword evidence="5" id="KW-1185">Reference proteome</keyword>
<dbReference type="PROSITE" id="PS50977">
    <property type="entry name" value="HTH_TETR_2"/>
    <property type="match status" value="1"/>
</dbReference>
<organism evidence="4 5">
    <name type="scientific">Antrihabitans cavernicola</name>
    <dbReference type="NCBI Taxonomy" id="2495913"/>
    <lineage>
        <taxon>Bacteria</taxon>
        <taxon>Bacillati</taxon>
        <taxon>Actinomycetota</taxon>
        <taxon>Actinomycetes</taxon>
        <taxon>Mycobacteriales</taxon>
        <taxon>Nocardiaceae</taxon>
        <taxon>Antrihabitans</taxon>
    </lineage>
</organism>
<evidence type="ECO:0000256" key="2">
    <source>
        <dbReference type="PROSITE-ProRule" id="PRU00335"/>
    </source>
</evidence>
<dbReference type="SUPFAM" id="SSF48498">
    <property type="entry name" value="Tetracyclin repressor-like, C-terminal domain"/>
    <property type="match status" value="1"/>
</dbReference>
<sequence length="196" mass="20613">MAQRSGRRPGLSGTRDAILDAARERFSAVGFDKASIRSIATQAGVDSALVHHYFGTKQELFVAVVRLPVDPSVVVGPIAAAPLDELGETVVRTVVGIWDSPAGAGITAAFRGVMAGGDETLLRTFLLEIALKGVRERVDDPRGSAEKRVALAASQMLGVFAARKILRIEPLASMPIDEVVAAIGPTIHGYLTGTIT</sequence>
<dbReference type="OrthoDB" id="3210235at2"/>
<name>A0A5A7S6J5_9NOCA</name>
<dbReference type="GO" id="GO:0000976">
    <property type="term" value="F:transcription cis-regulatory region binding"/>
    <property type="evidence" value="ECO:0007669"/>
    <property type="project" value="TreeGrafter"/>
</dbReference>
<gene>
    <name evidence="4" type="ORF">FOY51_21085</name>
</gene>
<proteinExistence type="predicted"/>
<feature type="DNA-binding region" description="H-T-H motif" evidence="2">
    <location>
        <begin position="35"/>
        <end position="54"/>
    </location>
</feature>
<dbReference type="InterPro" id="IPR009057">
    <property type="entry name" value="Homeodomain-like_sf"/>
</dbReference>
<evidence type="ECO:0000313" key="5">
    <source>
        <dbReference type="Proteomes" id="UP000322244"/>
    </source>
</evidence>
<dbReference type="Gene3D" id="1.10.10.60">
    <property type="entry name" value="Homeodomain-like"/>
    <property type="match status" value="1"/>
</dbReference>
<comment type="caution">
    <text evidence="4">The sequence shown here is derived from an EMBL/GenBank/DDBJ whole genome shotgun (WGS) entry which is preliminary data.</text>
</comment>
<feature type="domain" description="HTH tetR-type" evidence="3">
    <location>
        <begin position="12"/>
        <end position="72"/>
    </location>
</feature>
<evidence type="ECO:0000313" key="4">
    <source>
        <dbReference type="EMBL" id="KAA0021114.1"/>
    </source>
</evidence>
<accession>A0A5A7S6J5</accession>
<dbReference type="InterPro" id="IPR036271">
    <property type="entry name" value="Tet_transcr_reg_TetR-rel_C_sf"/>
</dbReference>
<dbReference type="RefSeq" id="WP_149432233.1">
    <property type="nucleotide sequence ID" value="NZ_VLNY01000012.1"/>
</dbReference>
<protein>
    <submittedName>
        <fullName evidence="4">TetR/AcrR family transcriptional regulator</fullName>
    </submittedName>
</protein>
<dbReference type="PRINTS" id="PR00455">
    <property type="entry name" value="HTHTETR"/>
</dbReference>
<dbReference type="Proteomes" id="UP000322244">
    <property type="component" value="Unassembled WGS sequence"/>
</dbReference>
<dbReference type="Gene3D" id="1.10.357.10">
    <property type="entry name" value="Tetracycline Repressor, domain 2"/>
    <property type="match status" value="1"/>
</dbReference>
<dbReference type="GO" id="GO:0003700">
    <property type="term" value="F:DNA-binding transcription factor activity"/>
    <property type="evidence" value="ECO:0007669"/>
    <property type="project" value="TreeGrafter"/>
</dbReference>